<dbReference type="GO" id="GO:0004637">
    <property type="term" value="F:phosphoribosylamine-glycine ligase activity"/>
    <property type="evidence" value="ECO:0007669"/>
    <property type="project" value="TreeGrafter"/>
</dbReference>
<evidence type="ECO:0000256" key="9">
    <source>
        <dbReference type="ARBA" id="ARBA00022755"/>
    </source>
</evidence>
<dbReference type="InterPro" id="IPR016188">
    <property type="entry name" value="PurM-like_N"/>
</dbReference>
<keyword evidence="6 15" id="KW-0963">Cytoplasm</keyword>
<dbReference type="NCBIfam" id="TIGR00878">
    <property type="entry name" value="purM"/>
    <property type="match status" value="1"/>
</dbReference>
<keyword evidence="8 15" id="KW-0547">Nucleotide-binding</keyword>
<dbReference type="PANTHER" id="PTHR10520">
    <property type="entry name" value="TRIFUNCTIONAL PURINE BIOSYNTHETIC PROTEIN ADENOSINE-3-RELATED"/>
    <property type="match status" value="1"/>
</dbReference>
<dbReference type="RefSeq" id="WP_013388623.1">
    <property type="nucleotide sequence ID" value="NC_014633.1"/>
</dbReference>
<accession>E3HCI6</accession>
<dbReference type="FunFam" id="3.90.650.10:FF:000011">
    <property type="entry name" value="Phosphoribosylformylglycinamidine cyclo-ligase"/>
    <property type="match status" value="1"/>
</dbReference>
<comment type="similarity">
    <text evidence="3 15">Belongs to the AIR synthase family.</text>
</comment>
<evidence type="ECO:0000256" key="13">
    <source>
        <dbReference type="ARBA" id="ARBA00033093"/>
    </source>
</evidence>
<dbReference type="SUPFAM" id="SSF55326">
    <property type="entry name" value="PurM N-terminal domain-like"/>
    <property type="match status" value="1"/>
</dbReference>
<dbReference type="KEGG" id="ipo:Ilyop_2199"/>
<geneLocation type="plasmid" evidence="18 19">
    <name>pILYOP01</name>
</geneLocation>
<dbReference type="FunFam" id="3.30.1330.10:FF:000001">
    <property type="entry name" value="Phosphoribosylformylglycinamidine cyclo-ligase"/>
    <property type="match status" value="1"/>
</dbReference>
<feature type="domain" description="PurM-like N-terminal" evidence="16">
    <location>
        <begin position="54"/>
        <end position="159"/>
    </location>
</feature>
<evidence type="ECO:0000256" key="14">
    <source>
        <dbReference type="ARBA" id="ARBA00049057"/>
    </source>
</evidence>
<keyword evidence="19" id="KW-1185">Reference proteome</keyword>
<dbReference type="GO" id="GO:0004641">
    <property type="term" value="F:phosphoribosylformylglycinamidine cyclo-ligase activity"/>
    <property type="evidence" value="ECO:0007669"/>
    <property type="project" value="UniProtKB-UniRule"/>
</dbReference>
<evidence type="ECO:0000259" key="16">
    <source>
        <dbReference type="Pfam" id="PF00586"/>
    </source>
</evidence>
<dbReference type="Gene3D" id="3.90.650.10">
    <property type="entry name" value="PurM-like C-terminal domain"/>
    <property type="match status" value="1"/>
</dbReference>
<dbReference type="PANTHER" id="PTHR10520:SF12">
    <property type="entry name" value="TRIFUNCTIONAL PURINE BIOSYNTHETIC PROTEIN ADENOSINE-3"/>
    <property type="match status" value="1"/>
</dbReference>
<dbReference type="SUPFAM" id="SSF56042">
    <property type="entry name" value="PurM C-terminal domain-like"/>
    <property type="match status" value="1"/>
</dbReference>
<dbReference type="EC" id="6.3.3.1" evidence="4 15"/>
<evidence type="ECO:0000256" key="1">
    <source>
        <dbReference type="ARBA" id="ARBA00004496"/>
    </source>
</evidence>
<evidence type="ECO:0000259" key="17">
    <source>
        <dbReference type="Pfam" id="PF02769"/>
    </source>
</evidence>
<feature type="domain" description="PurM-like C-terminal" evidence="17">
    <location>
        <begin position="171"/>
        <end position="327"/>
    </location>
</feature>
<dbReference type="EMBL" id="CP002282">
    <property type="protein sequence ID" value="ADO83962.1"/>
    <property type="molecule type" value="Genomic_DNA"/>
</dbReference>
<dbReference type="UniPathway" id="UPA00074">
    <property type="reaction ID" value="UER00129"/>
</dbReference>
<protein>
    <recommendedName>
        <fullName evidence="5 15">Phosphoribosylformylglycinamidine cyclo-ligase</fullName>
        <ecNumber evidence="4 15">6.3.3.1</ecNumber>
    </recommendedName>
    <alternativeName>
        <fullName evidence="12 15">AIR synthase</fullName>
    </alternativeName>
    <alternativeName>
        <fullName evidence="13 15">AIRS</fullName>
    </alternativeName>
    <alternativeName>
        <fullName evidence="11 15">Phosphoribosyl-aminoimidazole synthetase</fullName>
    </alternativeName>
</protein>
<dbReference type="Gene3D" id="3.30.1330.10">
    <property type="entry name" value="PurM-like, N-terminal domain"/>
    <property type="match status" value="1"/>
</dbReference>
<evidence type="ECO:0000313" key="19">
    <source>
        <dbReference type="Proteomes" id="UP000006875"/>
    </source>
</evidence>
<evidence type="ECO:0000256" key="8">
    <source>
        <dbReference type="ARBA" id="ARBA00022741"/>
    </source>
</evidence>
<name>E3HCI6_ILYPC</name>
<dbReference type="GO" id="GO:0005829">
    <property type="term" value="C:cytosol"/>
    <property type="evidence" value="ECO:0007669"/>
    <property type="project" value="TreeGrafter"/>
</dbReference>
<dbReference type="Pfam" id="PF02769">
    <property type="entry name" value="AIRS_C"/>
    <property type="match status" value="1"/>
</dbReference>
<keyword evidence="10 15" id="KW-0067">ATP-binding</keyword>
<comment type="pathway">
    <text evidence="2 15">Purine metabolism; IMP biosynthesis via de novo pathway; 5-amino-1-(5-phospho-D-ribosyl)imidazole from N(2)-formyl-N(1)-(5-phospho-D-ribosyl)glycinamide: step 2/2.</text>
</comment>
<dbReference type="GO" id="GO:0046084">
    <property type="term" value="P:adenine biosynthetic process"/>
    <property type="evidence" value="ECO:0007669"/>
    <property type="project" value="TreeGrafter"/>
</dbReference>
<evidence type="ECO:0000256" key="4">
    <source>
        <dbReference type="ARBA" id="ARBA00013047"/>
    </source>
</evidence>
<proteinExistence type="inferred from homology"/>
<dbReference type="HOGENOM" id="CLU_047116_0_0_0"/>
<reference evidence="18 19" key="1">
    <citation type="journal article" date="2010" name="Stand. Genomic Sci.">
        <title>Complete genome sequence of Ilyobacter polytropus type strain (CuHbu1).</title>
        <authorList>
            <person name="Sikorski J."/>
            <person name="Chertkov O."/>
            <person name="Lapidus A."/>
            <person name="Nolan M."/>
            <person name="Lucas S."/>
            <person name="Del Rio T.G."/>
            <person name="Tice H."/>
            <person name="Cheng J.F."/>
            <person name="Tapia R."/>
            <person name="Han C."/>
            <person name="Goodwin L."/>
            <person name="Pitluck S."/>
            <person name="Liolios K."/>
            <person name="Ivanova N."/>
            <person name="Mavromatis K."/>
            <person name="Mikhailova N."/>
            <person name="Pati A."/>
            <person name="Chen A."/>
            <person name="Palaniappan K."/>
            <person name="Land M."/>
            <person name="Hauser L."/>
            <person name="Chang Y.J."/>
            <person name="Jeffries C.D."/>
            <person name="Brambilla E."/>
            <person name="Yasawong M."/>
            <person name="Rohde M."/>
            <person name="Pukall R."/>
            <person name="Spring S."/>
            <person name="Goker M."/>
            <person name="Woyke T."/>
            <person name="Bristow J."/>
            <person name="Eisen J.A."/>
            <person name="Markowitz V."/>
            <person name="Hugenholtz P."/>
            <person name="Kyrpides N.C."/>
            <person name="Klenk H.P."/>
        </authorList>
    </citation>
    <scope>NUCLEOTIDE SEQUENCE [LARGE SCALE GENOMIC DNA]</scope>
    <source>
        <strain evidence="19">ATCC 51220 / DSM 2926 / LMG 16218 / CuHBu1</strain>
        <plasmid evidence="19">pILYOP01</plasmid>
    </source>
</reference>
<comment type="subcellular location">
    <subcellularLocation>
        <location evidence="1 15">Cytoplasm</location>
    </subcellularLocation>
</comment>
<dbReference type="GO" id="GO:0005524">
    <property type="term" value="F:ATP binding"/>
    <property type="evidence" value="ECO:0007669"/>
    <property type="project" value="UniProtKB-KW"/>
</dbReference>
<keyword evidence="9 15" id="KW-0658">Purine biosynthesis</keyword>
<evidence type="ECO:0000313" key="18">
    <source>
        <dbReference type="EMBL" id="ADO83962.1"/>
    </source>
</evidence>
<dbReference type="HAMAP" id="MF_00741">
    <property type="entry name" value="AIRS"/>
    <property type="match status" value="1"/>
</dbReference>
<gene>
    <name evidence="15" type="primary">purM</name>
    <name evidence="18" type="ordered locus">Ilyop_2199</name>
</gene>
<evidence type="ECO:0000256" key="10">
    <source>
        <dbReference type="ARBA" id="ARBA00022840"/>
    </source>
</evidence>
<dbReference type="CDD" id="cd02196">
    <property type="entry name" value="PurM"/>
    <property type="match status" value="1"/>
</dbReference>
<evidence type="ECO:0000256" key="15">
    <source>
        <dbReference type="HAMAP-Rule" id="MF_00741"/>
    </source>
</evidence>
<dbReference type="AlphaFoldDB" id="E3HCI6"/>
<evidence type="ECO:0000256" key="6">
    <source>
        <dbReference type="ARBA" id="ARBA00022490"/>
    </source>
</evidence>
<evidence type="ECO:0000256" key="3">
    <source>
        <dbReference type="ARBA" id="ARBA00010280"/>
    </source>
</evidence>
<dbReference type="InterPro" id="IPR010918">
    <property type="entry name" value="PurM-like_C_dom"/>
</dbReference>
<dbReference type="InterPro" id="IPR004733">
    <property type="entry name" value="PurM_cligase"/>
</dbReference>
<sequence length="332" mass="35573">MSISYKDAGVNKEEGYKAVDLMKKAVSKTHNKCVLNGLGSFGAMYEMGQYKNPVLVSGTDGVGTKLEVAFKMGVYNTVGIDAVAMCVNDILCHGAKPMFFLDYMACGKLEAEKAAQLVSGVAEGCLQSGAALVGGETAEMPGFYKDGDYDIAGFSVGVVEKDEIINGSTVEDGDVIIALPSSGVHSNGFSLVRKLITDFDEELNGKKIGEVLLEPTKIYVKPILALLEKFTVKGMAHITGGGLPENLPRTIGEGYHPVVEKSKIKVLEIFKHLQSKGVPENEMYGTFNMGVGFVLVVAESDKDAVISELKTLGEEAYEIGYIKKGDKELCLI</sequence>
<dbReference type="InterPro" id="IPR036921">
    <property type="entry name" value="PurM-like_N_sf"/>
</dbReference>
<keyword evidence="7 15" id="KW-0436">Ligase</keyword>
<dbReference type="GO" id="GO:0006189">
    <property type="term" value="P:'de novo' IMP biosynthetic process"/>
    <property type="evidence" value="ECO:0007669"/>
    <property type="project" value="UniProtKB-UniRule"/>
</dbReference>
<comment type="catalytic activity">
    <reaction evidence="14 15">
        <text>2-formamido-N(1)-(5-O-phospho-beta-D-ribosyl)acetamidine + ATP = 5-amino-1-(5-phospho-beta-D-ribosyl)imidazole + ADP + phosphate + H(+)</text>
        <dbReference type="Rhea" id="RHEA:23032"/>
        <dbReference type="ChEBI" id="CHEBI:15378"/>
        <dbReference type="ChEBI" id="CHEBI:30616"/>
        <dbReference type="ChEBI" id="CHEBI:43474"/>
        <dbReference type="ChEBI" id="CHEBI:137981"/>
        <dbReference type="ChEBI" id="CHEBI:147287"/>
        <dbReference type="ChEBI" id="CHEBI:456216"/>
        <dbReference type="EC" id="6.3.3.1"/>
    </reaction>
</comment>
<evidence type="ECO:0000256" key="11">
    <source>
        <dbReference type="ARBA" id="ARBA00031908"/>
    </source>
</evidence>
<dbReference type="Proteomes" id="UP000006875">
    <property type="component" value="Plasmid pILYOP01"/>
</dbReference>
<evidence type="ECO:0000256" key="5">
    <source>
        <dbReference type="ARBA" id="ARBA00020367"/>
    </source>
</evidence>
<evidence type="ECO:0000256" key="2">
    <source>
        <dbReference type="ARBA" id="ARBA00004686"/>
    </source>
</evidence>
<keyword evidence="18" id="KW-0614">Plasmid</keyword>
<organism evidence="18 19">
    <name type="scientific">Ilyobacter polytropus (strain ATCC 51220 / DSM 2926 / LMG 16218 / CuHBu1)</name>
    <dbReference type="NCBI Taxonomy" id="572544"/>
    <lineage>
        <taxon>Bacteria</taxon>
        <taxon>Fusobacteriati</taxon>
        <taxon>Fusobacteriota</taxon>
        <taxon>Fusobacteriia</taxon>
        <taxon>Fusobacteriales</taxon>
        <taxon>Fusobacteriaceae</taxon>
        <taxon>Ilyobacter</taxon>
    </lineage>
</organism>
<evidence type="ECO:0000256" key="7">
    <source>
        <dbReference type="ARBA" id="ARBA00022598"/>
    </source>
</evidence>
<dbReference type="Pfam" id="PF00586">
    <property type="entry name" value="AIRS"/>
    <property type="match status" value="1"/>
</dbReference>
<dbReference type="OrthoDB" id="9802507at2"/>
<evidence type="ECO:0000256" key="12">
    <source>
        <dbReference type="ARBA" id="ARBA00032931"/>
    </source>
</evidence>
<dbReference type="InterPro" id="IPR036676">
    <property type="entry name" value="PurM-like_C_sf"/>
</dbReference>